<evidence type="ECO:0000259" key="3">
    <source>
        <dbReference type="PROSITE" id="PS50011"/>
    </source>
</evidence>
<reference evidence="5 6" key="1">
    <citation type="submission" date="2019-03" db="EMBL/GenBank/DDBJ databases">
        <authorList>
            <person name="Gaulin E."/>
            <person name="Dumas B."/>
        </authorList>
    </citation>
    <scope>NUCLEOTIDE SEQUENCE [LARGE SCALE GENOMIC DNA]</scope>
    <source>
        <strain evidence="5">CBS 568.67</strain>
    </source>
</reference>
<evidence type="ECO:0000256" key="2">
    <source>
        <dbReference type="SAM" id="SignalP"/>
    </source>
</evidence>
<keyword evidence="1" id="KW-0812">Transmembrane</keyword>
<dbReference type="InterPro" id="IPR008271">
    <property type="entry name" value="Ser/Thr_kinase_AS"/>
</dbReference>
<keyword evidence="1" id="KW-0472">Membrane</keyword>
<dbReference type="AlphaFoldDB" id="A0A485KBX5"/>
<evidence type="ECO:0000313" key="5">
    <source>
        <dbReference type="EMBL" id="VFT79120.1"/>
    </source>
</evidence>
<dbReference type="PRINTS" id="PR00109">
    <property type="entry name" value="TYRKINASE"/>
</dbReference>
<dbReference type="Gene3D" id="3.30.200.20">
    <property type="entry name" value="Phosphorylase Kinase, domain 1"/>
    <property type="match status" value="1"/>
</dbReference>
<dbReference type="SMART" id="SM00220">
    <property type="entry name" value="S_TKc"/>
    <property type="match status" value="1"/>
</dbReference>
<evidence type="ECO:0000313" key="4">
    <source>
        <dbReference type="EMBL" id="KAF0718076.1"/>
    </source>
</evidence>
<dbReference type="InterPro" id="IPR051681">
    <property type="entry name" value="Ser/Thr_Kinases-Pseudokinases"/>
</dbReference>
<feature type="signal peptide" evidence="2">
    <location>
        <begin position="1"/>
        <end position="19"/>
    </location>
</feature>
<dbReference type="PROSITE" id="PS50011">
    <property type="entry name" value="PROTEIN_KINASE_DOM"/>
    <property type="match status" value="1"/>
</dbReference>
<dbReference type="EMBL" id="VJMH01000183">
    <property type="protein sequence ID" value="KAF0718076.1"/>
    <property type="molecule type" value="Genomic_DNA"/>
</dbReference>
<dbReference type="GO" id="GO:0005524">
    <property type="term" value="F:ATP binding"/>
    <property type="evidence" value="ECO:0007669"/>
    <property type="project" value="InterPro"/>
</dbReference>
<protein>
    <submittedName>
        <fullName evidence="5">Aste57867_1915 protein</fullName>
    </submittedName>
</protein>
<accession>A0A485KBX5</accession>
<feature type="transmembrane region" description="Helical" evidence="1">
    <location>
        <begin position="615"/>
        <end position="638"/>
    </location>
</feature>
<dbReference type="PROSITE" id="PS00108">
    <property type="entry name" value="PROTEIN_KINASE_ST"/>
    <property type="match status" value="1"/>
</dbReference>
<reference evidence="4" key="2">
    <citation type="submission" date="2019-06" db="EMBL/GenBank/DDBJ databases">
        <title>Genomics analysis of Aphanomyces spp. identifies a new class of oomycete effector associated with host adaptation.</title>
        <authorList>
            <person name="Gaulin E."/>
        </authorList>
    </citation>
    <scope>NUCLEOTIDE SEQUENCE</scope>
    <source>
        <strain evidence="4">CBS 578.67</strain>
    </source>
</reference>
<dbReference type="PANTHER" id="PTHR44329:SF214">
    <property type="entry name" value="PROTEIN KINASE DOMAIN-CONTAINING PROTEIN"/>
    <property type="match status" value="1"/>
</dbReference>
<evidence type="ECO:0000313" key="6">
    <source>
        <dbReference type="Proteomes" id="UP000332933"/>
    </source>
</evidence>
<gene>
    <name evidence="5" type="primary">Aste57867_1915</name>
    <name evidence="4" type="ORF">As57867_001913</name>
    <name evidence="5" type="ORF">ASTE57867_1915</name>
</gene>
<dbReference type="InterPro" id="IPR000719">
    <property type="entry name" value="Prot_kinase_dom"/>
</dbReference>
<dbReference type="InterPro" id="IPR011009">
    <property type="entry name" value="Kinase-like_dom_sf"/>
</dbReference>
<dbReference type="InterPro" id="IPR011024">
    <property type="entry name" value="G_crystallin-like"/>
</dbReference>
<feature type="chain" id="PRO_5033826011" evidence="2">
    <location>
        <begin position="20"/>
        <end position="945"/>
    </location>
</feature>
<dbReference type="SUPFAM" id="SSF56112">
    <property type="entry name" value="Protein kinase-like (PK-like)"/>
    <property type="match status" value="1"/>
</dbReference>
<feature type="domain" description="Protein kinase" evidence="3">
    <location>
        <begin position="686"/>
        <end position="945"/>
    </location>
</feature>
<dbReference type="GO" id="GO:0004674">
    <property type="term" value="F:protein serine/threonine kinase activity"/>
    <property type="evidence" value="ECO:0007669"/>
    <property type="project" value="TreeGrafter"/>
</dbReference>
<dbReference type="InterPro" id="IPR001245">
    <property type="entry name" value="Ser-Thr/Tyr_kinase_cat_dom"/>
</dbReference>
<evidence type="ECO:0000256" key="1">
    <source>
        <dbReference type="SAM" id="Phobius"/>
    </source>
</evidence>
<organism evidence="5 6">
    <name type="scientific">Aphanomyces stellatus</name>
    <dbReference type="NCBI Taxonomy" id="120398"/>
    <lineage>
        <taxon>Eukaryota</taxon>
        <taxon>Sar</taxon>
        <taxon>Stramenopiles</taxon>
        <taxon>Oomycota</taxon>
        <taxon>Saprolegniomycetes</taxon>
        <taxon>Saprolegniales</taxon>
        <taxon>Verrucalvaceae</taxon>
        <taxon>Aphanomyces</taxon>
    </lineage>
</organism>
<dbReference type="Pfam" id="PF07714">
    <property type="entry name" value="PK_Tyr_Ser-Thr"/>
    <property type="match status" value="1"/>
</dbReference>
<dbReference type="EMBL" id="CAADRA010000183">
    <property type="protein sequence ID" value="VFT79120.1"/>
    <property type="molecule type" value="Genomic_DNA"/>
</dbReference>
<dbReference type="SUPFAM" id="SSF49695">
    <property type="entry name" value="gamma-Crystallin-like"/>
    <property type="match status" value="1"/>
</dbReference>
<keyword evidence="6" id="KW-1185">Reference proteome</keyword>
<sequence length="945" mass="104332">MRCLPLLALLLSVLRQVGAATSASITVRVSGTATQYTSQDIVTSFDGTVAFSVEFDKSNSTNSLVLVVYSQPSLQGNRSFVVESVDFGLVHVEPSLVVRSFQILDEPSVVQLVRSEASPNAVVLATQSTRWLNGNSPLAEYTAVTDSMASIPPTSFVRSIDLPRYMIVQAFRLPQFVSQCNIWTSAPVDHPFILSFRVWRLQDLPSLPPNDPVVTLNAPAPIVNFAGQIAQAGILVVRPSDQVASLVFLRGRFNVLFDSIDVPHGLMFIWYPDMNFGGSPTVVRGPSTLVGAMPWQTQMQSFRVVVDNGQIALPPPTSAVNVTCHTTNDKTLVHFAPNTTYSMLLPCFCTSLTIPPGLAVLSYDRPWLLGSFHVWDTSIVQPAVGSPVVLYQYPMRSLQVVPINAIPPTTNMDATRTGSTSKFFYKAPLFEPAVNTWEQPTGQSFWMTLSDIPAGYVATLYDDYNFQGRRAVVTQLDHSNVPANMTTFKSYSLLAETDQTTLPLFAGCYPVKSELNMTPIFLQPGEHISAFQYPWGGRIDQFTVPRGLALVSFAQEHFQGPSTIWTANSGLCDVSNTYSIQVRRATDLELPNSTTVSNVYSNGTMLPSTTNATTATWTIVLPSVGGVLVVASVVVFGLRRRRSQQQNGASSYVETKSSEDDTSINYDYSAIQWKELDMVRLATPVLPLTTRLASGSSGEIFLGTFQHQPVAIKTVRALSPTEIQSFIDEILLFDQVQSPYIVKLIGAAWTRPTNLQAIMEYMNLGDLRNYLVTTTPATFSWTDKMKSAWNVAQALFCLHSQDMMHRDLKSRNVLMDSEKGAKLADFGASKEVLYGDTLTMAVGTFLWMAPEMLLFKGYTNAVDIYSFGVLLSELNTHRLPYADLEIDGQSEEIIVRRVIHDGLRPSLSPDCPDWYRSLAMDCMAIDPDTRPSVTHVMYILKTHTK</sequence>
<keyword evidence="2" id="KW-0732">Signal</keyword>
<dbReference type="PANTHER" id="PTHR44329">
    <property type="entry name" value="SERINE/THREONINE-PROTEIN KINASE TNNI3K-RELATED"/>
    <property type="match status" value="1"/>
</dbReference>
<name>A0A485KBX5_9STRA</name>
<dbReference type="Proteomes" id="UP000332933">
    <property type="component" value="Unassembled WGS sequence"/>
</dbReference>
<proteinExistence type="predicted"/>
<dbReference type="Gene3D" id="1.10.510.10">
    <property type="entry name" value="Transferase(Phosphotransferase) domain 1"/>
    <property type="match status" value="1"/>
</dbReference>
<keyword evidence="1" id="KW-1133">Transmembrane helix</keyword>